<accession>A0AB34K8L3</accession>
<dbReference type="AlphaFoldDB" id="A0AB34K8L3"/>
<name>A0AB34K8L3_PRYPA</name>
<evidence type="ECO:0000256" key="1">
    <source>
        <dbReference type="SAM" id="MobiDB-lite"/>
    </source>
</evidence>
<protein>
    <submittedName>
        <fullName evidence="2">Uncharacterized protein</fullName>
    </submittedName>
</protein>
<evidence type="ECO:0000313" key="3">
    <source>
        <dbReference type="Proteomes" id="UP001515480"/>
    </source>
</evidence>
<evidence type="ECO:0000313" key="2">
    <source>
        <dbReference type="EMBL" id="KAL1529316.1"/>
    </source>
</evidence>
<feature type="region of interest" description="Disordered" evidence="1">
    <location>
        <begin position="1"/>
        <end position="28"/>
    </location>
</feature>
<reference evidence="2 3" key="1">
    <citation type="journal article" date="2024" name="Science">
        <title>Giant polyketide synthase enzymes in the biosynthesis of giant marine polyether toxins.</title>
        <authorList>
            <person name="Fallon T.R."/>
            <person name="Shende V.V."/>
            <person name="Wierzbicki I.H."/>
            <person name="Pendleton A.L."/>
            <person name="Watervoot N.F."/>
            <person name="Auber R.P."/>
            <person name="Gonzalez D.J."/>
            <person name="Wisecaver J.H."/>
            <person name="Moore B.S."/>
        </authorList>
    </citation>
    <scope>NUCLEOTIDE SEQUENCE [LARGE SCALE GENOMIC DNA]</scope>
    <source>
        <strain evidence="2 3">12B1</strain>
    </source>
</reference>
<organism evidence="2 3">
    <name type="scientific">Prymnesium parvum</name>
    <name type="common">Toxic golden alga</name>
    <dbReference type="NCBI Taxonomy" id="97485"/>
    <lineage>
        <taxon>Eukaryota</taxon>
        <taxon>Haptista</taxon>
        <taxon>Haptophyta</taxon>
        <taxon>Prymnesiophyceae</taxon>
        <taxon>Prymnesiales</taxon>
        <taxon>Prymnesiaceae</taxon>
        <taxon>Prymnesium</taxon>
    </lineage>
</organism>
<dbReference type="Proteomes" id="UP001515480">
    <property type="component" value="Unassembled WGS sequence"/>
</dbReference>
<proteinExistence type="predicted"/>
<keyword evidence="3" id="KW-1185">Reference proteome</keyword>
<sequence length="102" mass="9952">MEMARRSGVASTSAAQRHTEQSAARRGRAACCSGVAGGVSGSAMVLGDACVAAVALQPCGGGEWLGGRSSSAEGERGVAAAGLACRSRTMTSASLSTADCSQ</sequence>
<comment type="caution">
    <text evidence="2">The sequence shown here is derived from an EMBL/GenBank/DDBJ whole genome shotgun (WGS) entry which is preliminary data.</text>
</comment>
<dbReference type="EMBL" id="JBGBPQ010000001">
    <property type="protein sequence ID" value="KAL1529316.1"/>
    <property type="molecule type" value="Genomic_DNA"/>
</dbReference>
<gene>
    <name evidence="2" type="ORF">AB1Y20_000270</name>
</gene>